<feature type="transmembrane region" description="Helical" evidence="1">
    <location>
        <begin position="177"/>
        <end position="197"/>
    </location>
</feature>
<feature type="transmembrane region" description="Helical" evidence="1">
    <location>
        <begin position="40"/>
        <end position="59"/>
    </location>
</feature>
<dbReference type="Proteomes" id="UP000269499">
    <property type="component" value="Unassembled WGS sequence"/>
</dbReference>
<evidence type="ECO:0000256" key="1">
    <source>
        <dbReference type="SAM" id="Phobius"/>
    </source>
</evidence>
<feature type="transmembrane region" description="Helical" evidence="1">
    <location>
        <begin position="79"/>
        <end position="96"/>
    </location>
</feature>
<protein>
    <recommendedName>
        <fullName evidence="2">Heparan-alpha-glucosaminide N-acetyltransferase catalytic domain-containing protein</fullName>
    </recommendedName>
</protein>
<dbReference type="PANTHER" id="PTHR40407">
    <property type="entry name" value="MEMBRANE PROTEIN-LIKE PROTEIN"/>
    <property type="match status" value="1"/>
</dbReference>
<feature type="transmembrane region" description="Helical" evidence="1">
    <location>
        <begin position="127"/>
        <end position="147"/>
    </location>
</feature>
<keyword evidence="1" id="KW-1133">Transmembrane helix</keyword>
<reference evidence="3 4" key="1">
    <citation type="submission" date="2018-06" db="EMBL/GenBank/DDBJ databases">
        <title>Extensive metabolic versatility and redundancy in microbially diverse, dynamic hydrothermal sediments.</title>
        <authorList>
            <person name="Dombrowski N."/>
            <person name="Teske A."/>
            <person name="Baker B.J."/>
        </authorList>
    </citation>
    <scope>NUCLEOTIDE SEQUENCE [LARGE SCALE GENOMIC DNA]</scope>
    <source>
        <strain evidence="3">B20_G2</strain>
    </source>
</reference>
<feature type="transmembrane region" description="Helical" evidence="1">
    <location>
        <begin position="209"/>
        <end position="227"/>
    </location>
</feature>
<dbReference type="Pfam" id="PF07786">
    <property type="entry name" value="HGSNAT_cat"/>
    <property type="match status" value="1"/>
</dbReference>
<dbReference type="AlphaFoldDB" id="A0A497F4G5"/>
<organism evidence="3 4">
    <name type="scientific">Thermoproteota archaeon</name>
    <dbReference type="NCBI Taxonomy" id="2056631"/>
    <lineage>
        <taxon>Archaea</taxon>
        <taxon>Thermoproteota</taxon>
    </lineage>
</organism>
<feature type="domain" description="Heparan-alpha-glucosaminide N-acetyltransferase catalytic" evidence="2">
    <location>
        <begin position="33"/>
        <end position="216"/>
    </location>
</feature>
<feature type="transmembrane region" description="Helical" evidence="1">
    <location>
        <begin position="253"/>
        <end position="272"/>
    </location>
</feature>
<sequence>MILMALDHAAIYWNPGRAASEGLNGYRPKYSSLAQFFTRYVTHYCAPTFIFLAGTALALSTERRLMKGCSQKEISLRMIKRGIILIILEFILIAPVFRIGFFYFGVLACIGTCFIIFSILRFLPTKAIFVMSVLMVAFHPYLDLSWIPSTPDWGYILHLIIHEPSFRRKPWVGLYPIIPWLGVMGLGWCFGKILLNIKDVKELYSNGKYIALTGIGLILAFFYIRFLNEFGNILHWKKLEIIDFMLVAKYPPSLAFILWTLGGMMLMLYAGLKIEEKGLTSNWLVQAILTFGETPLFFYCVHIPLYSYIPVYTRTVRKYSLEITYAVWLIGLVVLYFLCKAYKKLKKIYPKSILQYI</sequence>
<feature type="transmembrane region" description="Helical" evidence="1">
    <location>
        <begin position="325"/>
        <end position="342"/>
    </location>
</feature>
<gene>
    <name evidence="3" type="ORF">DRJ26_02090</name>
</gene>
<keyword evidence="1" id="KW-0812">Transmembrane</keyword>
<evidence type="ECO:0000259" key="2">
    <source>
        <dbReference type="Pfam" id="PF07786"/>
    </source>
</evidence>
<dbReference type="EMBL" id="QMRA01000029">
    <property type="protein sequence ID" value="RLE54286.1"/>
    <property type="molecule type" value="Genomic_DNA"/>
</dbReference>
<keyword evidence="1" id="KW-0472">Membrane</keyword>
<feature type="transmembrane region" description="Helical" evidence="1">
    <location>
        <begin position="102"/>
        <end position="120"/>
    </location>
</feature>
<accession>A0A497F4G5</accession>
<comment type="caution">
    <text evidence="3">The sequence shown here is derived from an EMBL/GenBank/DDBJ whole genome shotgun (WGS) entry which is preliminary data.</text>
</comment>
<dbReference type="InterPro" id="IPR012429">
    <property type="entry name" value="HGSNAT_cat"/>
</dbReference>
<feature type="transmembrane region" description="Helical" evidence="1">
    <location>
        <begin position="284"/>
        <end position="305"/>
    </location>
</feature>
<evidence type="ECO:0000313" key="3">
    <source>
        <dbReference type="EMBL" id="RLE54286.1"/>
    </source>
</evidence>
<proteinExistence type="predicted"/>
<name>A0A497F4G5_9CREN</name>
<dbReference type="PANTHER" id="PTHR40407:SF1">
    <property type="entry name" value="HEPARAN-ALPHA-GLUCOSAMINIDE N-ACETYLTRANSFERASE CATALYTIC DOMAIN-CONTAINING PROTEIN"/>
    <property type="match status" value="1"/>
</dbReference>
<evidence type="ECO:0000313" key="4">
    <source>
        <dbReference type="Proteomes" id="UP000269499"/>
    </source>
</evidence>